<sequence>MLGSTVWITTMFLDPALRSRIETILHDNRVVLFMKGQPSMPQCGFSAKAVGALQDLGVDFAHVNVLADQEIREGIKVYGDWPTIPQLYIDQELVGGSDIILQMAASGELSSVLGLEAPDRTPPSITVTPAALEMLKGALADSPGAALQLGIDARFQPNFQLAPYDDGAIAAESNGLRVQFDLASARRADGITIDWVDDIRGKGLAIDNPNAPKAVQELDVREADDRVRAGTVLMVDVRPADERSIAAVGVPFKTFDGSGRAELEALPKDIALAFLCHHGGRSAQAAEQFRALGFTQVYNVTGGIHAWSENVDNGVPQY</sequence>
<dbReference type="InterPro" id="IPR033658">
    <property type="entry name" value="GRX_PICOT-like"/>
</dbReference>
<evidence type="ECO:0000256" key="4">
    <source>
        <dbReference type="ARBA" id="ARBA00023014"/>
    </source>
</evidence>
<accession>A0A7V8JLI0</accession>
<dbReference type="PANTHER" id="PTHR10293:SF16">
    <property type="entry name" value="GLUTAREDOXIN-RELATED PROTEIN 5, MITOCHONDRIAL"/>
    <property type="match status" value="1"/>
</dbReference>
<evidence type="ECO:0000256" key="1">
    <source>
        <dbReference type="ARBA" id="ARBA00022714"/>
    </source>
</evidence>
<evidence type="ECO:0000313" key="7">
    <source>
        <dbReference type="EMBL" id="KAF1014761.1"/>
    </source>
</evidence>
<keyword evidence="3" id="KW-0408">Iron</keyword>
<dbReference type="Gene3D" id="2.60.300.12">
    <property type="entry name" value="HesB-like domain"/>
    <property type="match status" value="1"/>
</dbReference>
<protein>
    <submittedName>
        <fullName evidence="7">Glutaredoxin 4</fullName>
    </submittedName>
</protein>
<evidence type="ECO:0000256" key="3">
    <source>
        <dbReference type="ARBA" id="ARBA00023004"/>
    </source>
</evidence>
<dbReference type="GO" id="GO:0046872">
    <property type="term" value="F:metal ion binding"/>
    <property type="evidence" value="ECO:0007669"/>
    <property type="project" value="UniProtKB-KW"/>
</dbReference>
<dbReference type="Pfam" id="PF00462">
    <property type="entry name" value="Glutaredoxin"/>
    <property type="match status" value="1"/>
</dbReference>
<dbReference type="PANTHER" id="PTHR10293">
    <property type="entry name" value="GLUTAREDOXIN FAMILY MEMBER"/>
    <property type="match status" value="1"/>
</dbReference>
<organism evidence="7 8">
    <name type="scientific">Stenotrophomonas maltophilia</name>
    <name type="common">Pseudomonas maltophilia</name>
    <name type="synonym">Xanthomonas maltophilia</name>
    <dbReference type="NCBI Taxonomy" id="40324"/>
    <lineage>
        <taxon>Bacteria</taxon>
        <taxon>Pseudomonadati</taxon>
        <taxon>Pseudomonadota</taxon>
        <taxon>Gammaproteobacteria</taxon>
        <taxon>Lysobacterales</taxon>
        <taxon>Lysobacteraceae</taxon>
        <taxon>Stenotrophomonas</taxon>
        <taxon>Stenotrophomonas maltophilia group</taxon>
    </lineage>
</organism>
<dbReference type="SMART" id="SM00450">
    <property type="entry name" value="RHOD"/>
    <property type="match status" value="1"/>
</dbReference>
<dbReference type="AlphaFoldDB" id="A0A7V8JLI0"/>
<dbReference type="Gene3D" id="3.40.250.10">
    <property type="entry name" value="Rhodanese-like domain"/>
    <property type="match status" value="1"/>
</dbReference>
<keyword evidence="2" id="KW-0479">Metal-binding</keyword>
<keyword evidence="4" id="KW-0411">Iron-sulfur</keyword>
<dbReference type="EMBL" id="WNDS01000003">
    <property type="protein sequence ID" value="KAF1014761.1"/>
    <property type="molecule type" value="Genomic_DNA"/>
</dbReference>
<keyword evidence="5" id="KW-0676">Redox-active center</keyword>
<dbReference type="SUPFAM" id="SSF52821">
    <property type="entry name" value="Rhodanese/Cell cycle control phosphatase"/>
    <property type="match status" value="1"/>
</dbReference>
<dbReference type="NCBIfam" id="TIGR00365">
    <property type="entry name" value="Grx4 family monothiol glutaredoxin"/>
    <property type="match status" value="1"/>
</dbReference>
<dbReference type="InterPro" id="IPR004480">
    <property type="entry name" value="Monothiol_GRX-rel"/>
</dbReference>
<dbReference type="Proteomes" id="UP000487117">
    <property type="component" value="Unassembled WGS sequence"/>
</dbReference>
<proteinExistence type="predicted"/>
<dbReference type="InterPro" id="IPR036873">
    <property type="entry name" value="Rhodanese-like_dom_sf"/>
</dbReference>
<dbReference type="Gene3D" id="3.40.30.10">
    <property type="entry name" value="Glutaredoxin"/>
    <property type="match status" value="1"/>
</dbReference>
<dbReference type="InterPro" id="IPR035903">
    <property type="entry name" value="HesB-like_dom_sf"/>
</dbReference>
<keyword evidence="1" id="KW-0001">2Fe-2S</keyword>
<dbReference type="PROSITE" id="PS51354">
    <property type="entry name" value="GLUTAREDOXIN_2"/>
    <property type="match status" value="1"/>
</dbReference>
<evidence type="ECO:0000259" key="6">
    <source>
        <dbReference type="PROSITE" id="PS50206"/>
    </source>
</evidence>
<dbReference type="SUPFAM" id="SSF52833">
    <property type="entry name" value="Thioredoxin-like"/>
    <property type="match status" value="1"/>
</dbReference>
<dbReference type="InterPro" id="IPR036249">
    <property type="entry name" value="Thioredoxin-like_sf"/>
</dbReference>
<reference evidence="8" key="1">
    <citation type="journal article" date="2020" name="MBio">
        <title>Horizontal gene transfer to a defensive symbiont with a reduced genome amongst a multipartite beetle microbiome.</title>
        <authorList>
            <person name="Waterworth S.C."/>
            <person name="Florez L.V."/>
            <person name="Rees E.R."/>
            <person name="Hertweck C."/>
            <person name="Kaltenpoth M."/>
            <person name="Kwan J.C."/>
        </authorList>
    </citation>
    <scope>NUCLEOTIDE SEQUENCE [LARGE SCALE GENOMIC DNA]</scope>
</reference>
<dbReference type="PROSITE" id="PS50206">
    <property type="entry name" value="RHODANESE_3"/>
    <property type="match status" value="1"/>
</dbReference>
<dbReference type="CDD" id="cd00158">
    <property type="entry name" value="RHOD"/>
    <property type="match status" value="1"/>
</dbReference>
<evidence type="ECO:0000256" key="5">
    <source>
        <dbReference type="ARBA" id="ARBA00023284"/>
    </source>
</evidence>
<dbReference type="InterPro" id="IPR002109">
    <property type="entry name" value="Glutaredoxin"/>
</dbReference>
<dbReference type="InterPro" id="IPR001763">
    <property type="entry name" value="Rhodanese-like_dom"/>
</dbReference>
<dbReference type="SUPFAM" id="SSF89360">
    <property type="entry name" value="HesB-like domain"/>
    <property type="match status" value="1"/>
</dbReference>
<feature type="domain" description="Rhodanese" evidence="6">
    <location>
        <begin position="228"/>
        <end position="316"/>
    </location>
</feature>
<name>A0A7V8JLI0_STEMA</name>
<evidence type="ECO:0000313" key="8">
    <source>
        <dbReference type="Proteomes" id="UP000487117"/>
    </source>
</evidence>
<gene>
    <name evidence="7" type="primary">grxD_2</name>
    <name evidence="7" type="ORF">GAK31_02248</name>
</gene>
<dbReference type="CDD" id="cd03028">
    <property type="entry name" value="GRX_PICOT_like"/>
    <property type="match status" value="1"/>
</dbReference>
<dbReference type="Pfam" id="PF00581">
    <property type="entry name" value="Rhodanese"/>
    <property type="match status" value="1"/>
</dbReference>
<dbReference type="GO" id="GO:0051537">
    <property type="term" value="F:2 iron, 2 sulfur cluster binding"/>
    <property type="evidence" value="ECO:0007669"/>
    <property type="project" value="UniProtKB-KW"/>
</dbReference>
<comment type="caution">
    <text evidence="7">The sequence shown here is derived from an EMBL/GenBank/DDBJ whole genome shotgun (WGS) entry which is preliminary data.</text>
</comment>
<evidence type="ECO:0000256" key="2">
    <source>
        <dbReference type="ARBA" id="ARBA00022723"/>
    </source>
</evidence>